<dbReference type="RefSeq" id="WP_265383486.1">
    <property type="nucleotide sequence ID" value="NZ_CP110615.1"/>
</dbReference>
<proteinExistence type="predicted"/>
<feature type="region of interest" description="Disordered" evidence="1">
    <location>
        <begin position="275"/>
        <end position="306"/>
    </location>
</feature>
<dbReference type="EMBL" id="CP110615">
    <property type="protein sequence ID" value="UZJ25381.1"/>
    <property type="molecule type" value="Genomic_DNA"/>
</dbReference>
<protein>
    <submittedName>
        <fullName evidence="2">Uncharacterized protein</fullName>
    </submittedName>
</protein>
<evidence type="ECO:0000313" key="2">
    <source>
        <dbReference type="EMBL" id="UZJ25381.1"/>
    </source>
</evidence>
<reference evidence="2" key="1">
    <citation type="submission" date="2022-10" db="EMBL/GenBank/DDBJ databases">
        <title>Rhodococcus sp.75.</title>
        <authorList>
            <person name="Sun M."/>
        </authorList>
    </citation>
    <scope>NUCLEOTIDE SEQUENCE</scope>
    <source>
        <strain evidence="2">75</strain>
    </source>
</reference>
<evidence type="ECO:0000313" key="3">
    <source>
        <dbReference type="Proteomes" id="UP001164965"/>
    </source>
</evidence>
<accession>A0ABY6P183</accession>
<evidence type="ECO:0000256" key="1">
    <source>
        <dbReference type="SAM" id="MobiDB-lite"/>
    </source>
</evidence>
<gene>
    <name evidence="2" type="ORF">RHODO2019_02570</name>
</gene>
<dbReference type="Proteomes" id="UP001164965">
    <property type="component" value="Chromosome"/>
</dbReference>
<sequence>MTTPARDREVLRAAALGGEPGWHPLPPAHDDEGRWWRAVALGGQGRYAAAAAELERLGAPTTAVGLRSLALSTRGSHLRQLGGHLLARRFDGRALALAGGVPGRAGATARSDALVGLAADALGPGRVTLARRLLAQAAQGLAGADERCAVRWHWVAAETALCGDERDEAAAHAGTALRLAASTGSVRHELKSALVVAAATGSGEAAHRVRTAAAQHDLLPLRWAATMLLLALDGPRSGSPAEGGLRHENTVSHAILTLRGGGLPGAPTPRDLVRSWSTTAPTGRVPPARVRAGSPDRGQGGVEVVR</sequence>
<keyword evidence="3" id="KW-1185">Reference proteome</keyword>
<name>A0ABY6P183_9NOCA</name>
<organism evidence="2 3">
    <name type="scientific">Rhodococcus antarcticus</name>
    <dbReference type="NCBI Taxonomy" id="2987751"/>
    <lineage>
        <taxon>Bacteria</taxon>
        <taxon>Bacillati</taxon>
        <taxon>Actinomycetota</taxon>
        <taxon>Actinomycetes</taxon>
        <taxon>Mycobacteriales</taxon>
        <taxon>Nocardiaceae</taxon>
        <taxon>Rhodococcus</taxon>
    </lineage>
</organism>